<feature type="region of interest" description="Disordered" evidence="4">
    <location>
        <begin position="94"/>
        <end position="128"/>
    </location>
</feature>
<feature type="domain" description="Vacuolar protein sorting-associated protein 13 VPS13 adaptor binding" evidence="7">
    <location>
        <begin position="2658"/>
        <end position="2738"/>
    </location>
</feature>
<sequence>MLESYVTPLLMSYVNRYIKNLKPSDLQLSLWGGDVVLSKLDLKLDVLEQELKLPFTFLSGHIHELRIHVPWTKLSSEPVVVTINTMECILKLKDGSQDENESSTSSWSASEKNVPKPRRIQQTSPDPDLPPGYVQSLIRRVVNNLNVVINNLILKYVEDDIVLSVNITSAECYTVDEQWERAFMDITSPKLVLRKVINFADCTVCLDKRNASGKIEFYQDPLLYKCSFRTRLHFTYHNINYKIPAIIKIHTMVDSLKLSLTDQQLPMFVRLLELAVALYYGEIRAQRDGEREESSSTAEVVVNIPAGVVNEGMDPNAPGQYPTPDQYMQNDNEDQGWVSWAWSFVPAIINTNEEEEYYAEMESTGNPSPLQSSLREPIVSVGFYCTKASVTFKLTESSSESSYYSPQKVKSQEILCVEQEGITVEALMMGELFFDCQIGVVGCRALCLKGFMGVWDFEKKSDRKEEDAVFFYCGENLNTKGVTYLTNSLFDSRSPENNGARAEFILDANLHKETYTEAAGLQRFGAFYLDYLYTMENESGTGLQDFSLMGKVDSSQPVQEMSIKRLVIGPLDLLLHSSAVHRILKMIACAVDHEYEPYYTLKPDVMEEDKEVPSMNERDLEEFIPTRLTCVTLLKASITVTMAEFNLLHILLPAILGQKGLAAQSTTTQFHPVRPLPALRMQVERVNLEHSVPMYGTELIRTVSSLSLPSDNLLHHCYTHCCLKVFELQVGLTLLDNEGTPPPLLPLIPCFSTAVYGKILEFPNCWPKRSTVSITEYLFELPKFTVQATHAQILLLHCLWQSWTHSTESGVGPTVSDSLISEIYRTPGVKYAPTLEVSVQSVELKVCQKSVLWCASGMLGAVTVCSRTQGIGERQKEQLVVVLQGPADTRELYSRQWLSENRRPQSLLAPDLLTFSLQIPQPTGDWHNSEDEQQMGTGLIDTLDQRMVEFLIADFGEVIAPVAQDIGRVSEDLVVFILDVFDLADVLGGSVAGAVLLVAVQGIAVNVDPILSTWLLYHSQRPTTSRQTQQTVGSGSMLMMKMREDEASVASTPLAKQLSNQASDYISSPMKTKTITESRPLSIPLKITKSATECAASSDEWIKNLITQTWDAVKRLTLQVELQSCCVFVPKDTLPCPCTIVCGDIPGTVRSWYHSQASMPGTLVICLPQVSVMSAGHRHMEPLQEIPFTVPKPVLEEGDAFPWTVTVGQFSIYTLLGHQRSLSLLEPVGCTSTLAVTSHKLQPTSTSLDSRHAFIMCLHVDLQPLHLKVSNPQVQLLYELFLNWSSIWDCLQRRGILWHASGFQGETPPQPAGSTSPFHSSAGTIPPDNVSLSRSADLGSPTEGESVPTGEYPSFCEPITLEQKTSTIGGASGKVSLWMQWMLPKLTVKLFAPDPTTKTEICVLSELEDLSASVDMQDVYTKLKCKVSSFNIDHYRSSGKAGPMWPGVCSGVLLSCTDKLNRRTLLLRQAKHQDPFSHFSAFFSPMAAKALEACQQPHGFLSLTYTQAVTCNVLHKLTARQETAGPQRLNSGGSDGSPQHLHEILLTAHPFDLVLSCPLLASITQVFQTVSPPPSRWSVKECRSAGQPMRGCAFSSSSLPLIYVNTSVIRVFCPLQDSSFHLKEKMEDTLVLKIGSVSVAPQADNPLTRTILRKDIYQRALNLGVLRDPGSEVEDRQYQIDLQSINVGTAQWVQIQPQAEGTKGSTPPEGERSSQNPALEWNMASSIQKHQERRAIITPILTDFSIRITAAPAIIYSKPVISDNSPMEDIVVCGHSLELNVTSALEMFLSLSQVQLIQQLILSNMVIFGTSEKSTEKHRQNLHLGNVCAAGYVETSRKGSVPCGQDSGFGSDSEHLRFGHYDQHRTTSHRQLTCLSRQPTITKNLSFIPFDIFLTAGSLTLMTYIMTQDSGSTTEPTEHARQKFNRPKKESENIEPQMPELVTAGDLLNTSSGTGFLMSDELSSSSREHVRQALGVTVIRQPGRRGVEGGLLQPLLFLQLTQPSVLLSCHQRRQRLELSLFDLTVKGVASDYTYQDTGKSLPESLDYSVFWLETVAGEVDSKTGIPPPLLSLCIRDFLNGPAELKVELCRPLKVNPTPTKLEQIKTWRKIFSDGFIVLGTSSCFPEASHSIKLSDSNAVPPSISSRIANILQTFGPFYKVSLQTVQMIVMMEMEHPLQPTLTFSVSSMTAVLSTKSLQQPVDSAKEVCVLWHCEDVLMQTGLKGSRSAFVGPFSCSLDLDVLWCRHCSSPDTGQPRILLELRGGLLQVFWGQEHYNCLSLIQEYLQSYLKEVESQEEEDKEIPIPSQQSLSLSSRSHHTENSSDDLRTGIFRYIQGSDSQKQPGVHEVMFYNETEDSPGVMMWRYPEPRILTFVRITPVPFNTTEDPEISTADLGDVLQVPCSLEFWDELRRAFVPYREFSLSESNVCELKMPTLNFHTYQSDLVPSDLWRVVVNNTADGGDESSESESGSQLHCEQLVSPTALAACMQVDSCFAPWLVPSLGVSVKLAHLELRLCHHLEQLGKAPSQWLRPFLPDRKLPFVQEFAVVSLQEPKAFVRDWSDGAQLGQELHLYSTLHCQLVDYRNLTLLPLLQPFSLQGHATKKYKHSQQTELMFNFNMFLEPMLITVGQHIIHTLDTAVKAWQQNLKPEAEELIFCHYVVCNDTQETLCFGQVDTDESVVLSSGQSHQYCWRSHKAPQLLHVCIEGWGNWRWSEPFSIDNVGTMVRCIQRNSQIASLIIKIQQLSGVQKQIIICGRQVICNYLSEVIEVQLVQRCVGLEDQVQIRKLQSSVDPESKLPSYVLEDSEVTGVCVRQQKDQEWSQDVYLKHTSVNNSCVLQFPSSTGSLVSVCCTIITLEPNSNMQQRVVVFSPLFVMRSHLPDVVFVQVEKRSLGQKECQQIQGQGREQALFNLEPNLTHHLIFQASEERDISHCAVPISSNLIKQIVNKAGPEKSENLNKILEHFYGPRSCGTPSWPYTYKNPDRQETEPVAQWDSPMLVRLCAWKTGLSTLLVELLPWALLTNHSQWDLWLFEDDSIVLQIPAGKTIVPPNFKAFQVGLYWPHTNTVHKSEAVHLLHDNITSPRWTEVGGAKILSLDEEGYVDADIILGAPPRQKLCQFCVSSTVRYGIQILQIEDKTILLNNTVHTINYKALLSEHLVSTPDQPYCPSHTSVWTMDPGSEAGSPSRCAVSCWDVLRENPTEELSSVLPQKRILLSCMIESKQDEKLWSLPVPVQSDFQRHSVAVPIQQNADNPLTTRALIVTYLEHLGINYIAVSEDPCPRMLIHNLCPSALLLKENLKEPARAEVFCKRLPPLCSVHHELYYHLSSFPECRQRDTLPTVMLSIASDAPSPAATPSTPKWTDDIDINSPGTQVAVLPGFGCLYITVACQNGTIVLTLAPESCDDAAINRLQRVSNHMLSFRVILSEVSMALCDDITSPTGSVELLRLTMSKILVLLPLPEPTMGETPTSHGHHVQILCGSMQVDNQLYSCSSFHFPVLLCQEQLPDTDLWVGVKDLILNPEAFEELRQMCFLCVGLTLSSNGYHLENVSFKLQPARIYLEDTFIYYLKTLFHTYIPVSVVGDKESGDPSLIIPVQVYQSMQTLVRPVQLQQLLIEPVSLLVSIHASLKLYIASDHTPLFFSIFERGPLFTTPRQLIHALTLHYAAGALFRAGWVVGSLEILGSPASLVRSIGNGVADFFRLPYEGLTRGPGAFVSGVSRGTSSFVKHISKGTLTSITNLATSLARNMDRLSLDEEYYTRQEEWRRQLPETLGHGLRQGLSCLGLSLLGAIAGIVDQPMQTFTRSIEAQSTAASTARGVISGVGKGIVGIFTKPIGGAAELVSQTGYGILHGAGLWHLPKQLYPPTDLKSADGTNSHLKYVWKMMQSVGHQEVHMALCVCMMSSSGQEHAGCLLLSGEVLFIVSVCEDTQQQAFPITEVQCQQDAHNPEKLTLTLQQHRVTSNSEGDGVRERLSEQQYRWLMDYVTCVSQYFSPSSLFQPPVVMSAEPAPSITKTYHYRADPAYVQVFICKFNMVKNKALGIGFN</sequence>
<proteinExistence type="inferred from homology"/>
<accession>A0AAE0Q743</accession>
<evidence type="ECO:0000313" key="8">
    <source>
        <dbReference type="EMBL" id="KAK3515462.1"/>
    </source>
</evidence>
<dbReference type="InterPro" id="IPR009543">
    <property type="entry name" value="VPS13_VAB"/>
</dbReference>
<dbReference type="InterPro" id="IPR056747">
    <property type="entry name" value="VPS13-like_M"/>
</dbReference>
<evidence type="ECO:0000259" key="7">
    <source>
        <dbReference type="Pfam" id="PF25036"/>
    </source>
</evidence>
<reference evidence="8" key="1">
    <citation type="submission" date="2023-06" db="EMBL/GenBank/DDBJ databases">
        <title>Male Hemibagrus guttatus genome.</title>
        <authorList>
            <person name="Bian C."/>
        </authorList>
    </citation>
    <scope>NUCLEOTIDE SEQUENCE</scope>
    <source>
        <strain evidence="8">Male_cb2023</strain>
        <tissue evidence="8">Muscle</tissue>
    </source>
</reference>
<evidence type="ECO:0000256" key="4">
    <source>
        <dbReference type="SAM" id="MobiDB-lite"/>
    </source>
</evidence>
<dbReference type="InterPro" id="IPR026854">
    <property type="entry name" value="VPS13_N"/>
</dbReference>
<protein>
    <recommendedName>
        <fullName evidence="10">Vacuolar protein sorting-associated protein 13B</fullName>
    </recommendedName>
</protein>
<dbReference type="Proteomes" id="UP001274896">
    <property type="component" value="Unassembled WGS sequence"/>
</dbReference>
<feature type="compositionally biased region" description="Low complexity" evidence="4">
    <location>
        <begin position="2303"/>
        <end position="2314"/>
    </location>
</feature>
<dbReference type="PANTHER" id="PTHR12517:SF0">
    <property type="entry name" value="INTERMEMBRANE LIPID TRANSFER PROTEIN VPS13B"/>
    <property type="match status" value="1"/>
</dbReference>
<organism evidence="8 9">
    <name type="scientific">Hemibagrus guttatus</name>
    <dbReference type="NCBI Taxonomy" id="175788"/>
    <lineage>
        <taxon>Eukaryota</taxon>
        <taxon>Metazoa</taxon>
        <taxon>Chordata</taxon>
        <taxon>Craniata</taxon>
        <taxon>Vertebrata</taxon>
        <taxon>Euteleostomi</taxon>
        <taxon>Actinopterygii</taxon>
        <taxon>Neopterygii</taxon>
        <taxon>Teleostei</taxon>
        <taxon>Ostariophysi</taxon>
        <taxon>Siluriformes</taxon>
        <taxon>Bagridae</taxon>
        <taxon>Hemibagrus</taxon>
    </lineage>
</organism>
<gene>
    <name evidence="8" type="ORF">QTP70_022954</name>
</gene>
<dbReference type="InterPro" id="IPR039782">
    <property type="entry name" value="VPS13B"/>
</dbReference>
<feature type="region of interest" description="Disordered" evidence="4">
    <location>
        <begin position="1910"/>
        <end position="1934"/>
    </location>
</feature>
<evidence type="ECO:0000259" key="6">
    <source>
        <dbReference type="Pfam" id="PF25033"/>
    </source>
</evidence>
<dbReference type="Pfam" id="PF12624">
    <property type="entry name" value="VPS13_N"/>
    <property type="match status" value="1"/>
</dbReference>
<dbReference type="GO" id="GO:0006869">
    <property type="term" value="P:lipid transport"/>
    <property type="evidence" value="ECO:0007669"/>
    <property type="project" value="UniProtKB-KW"/>
</dbReference>
<evidence type="ECO:0000313" key="9">
    <source>
        <dbReference type="Proteomes" id="UP001274896"/>
    </source>
</evidence>
<comment type="similarity">
    <text evidence="1">Belongs to the VPS13 family.</text>
</comment>
<keyword evidence="9" id="KW-1185">Reference proteome</keyword>
<comment type="caution">
    <text evidence="8">The sequence shown here is derived from an EMBL/GenBank/DDBJ whole genome shotgun (WGS) entry which is preliminary data.</text>
</comment>
<feature type="compositionally biased region" description="Low complexity" evidence="4">
    <location>
        <begin position="102"/>
        <end position="111"/>
    </location>
</feature>
<feature type="domain" description="VPS13-like middle region" evidence="6">
    <location>
        <begin position="1624"/>
        <end position="2493"/>
    </location>
</feature>
<evidence type="ECO:0000256" key="2">
    <source>
        <dbReference type="ARBA" id="ARBA00022448"/>
    </source>
</evidence>
<name>A0AAE0Q743_9TELE</name>
<evidence type="ECO:0008006" key="10">
    <source>
        <dbReference type="Google" id="ProtNLM"/>
    </source>
</evidence>
<feature type="compositionally biased region" description="Basic and acidic residues" evidence="4">
    <location>
        <begin position="1916"/>
        <end position="1932"/>
    </location>
</feature>
<evidence type="ECO:0000256" key="3">
    <source>
        <dbReference type="ARBA" id="ARBA00023055"/>
    </source>
</evidence>
<dbReference type="PANTHER" id="PTHR12517">
    <property type="entry name" value="VACUOLAR PROTEIN SORTING-ASSOCIATED PROTEIN 13B"/>
    <property type="match status" value="1"/>
</dbReference>
<feature type="compositionally biased region" description="Polar residues" evidence="4">
    <location>
        <begin position="1312"/>
        <end position="1323"/>
    </location>
</feature>
<evidence type="ECO:0000259" key="5">
    <source>
        <dbReference type="Pfam" id="PF12624"/>
    </source>
</evidence>
<feature type="region of interest" description="Disordered" evidence="4">
    <location>
        <begin position="1306"/>
        <end position="1349"/>
    </location>
</feature>
<feature type="region of interest" description="Disordered" evidence="4">
    <location>
        <begin position="2296"/>
        <end position="2323"/>
    </location>
</feature>
<dbReference type="Pfam" id="PF25036">
    <property type="entry name" value="VPS13_VAB"/>
    <property type="match status" value="1"/>
</dbReference>
<evidence type="ECO:0000256" key="1">
    <source>
        <dbReference type="ARBA" id="ARBA00006545"/>
    </source>
</evidence>
<feature type="domain" description="Chorein N-terminal" evidence="5">
    <location>
        <begin position="1"/>
        <end position="1573"/>
    </location>
</feature>
<keyword evidence="2" id="KW-0813">Transport</keyword>
<keyword evidence="3" id="KW-0445">Lipid transport</keyword>
<dbReference type="EMBL" id="JAUCMX010000020">
    <property type="protein sequence ID" value="KAK3515462.1"/>
    <property type="molecule type" value="Genomic_DNA"/>
</dbReference>
<feature type="region of interest" description="Disordered" evidence="4">
    <location>
        <begin position="1698"/>
        <end position="1718"/>
    </location>
</feature>
<dbReference type="Pfam" id="PF25033">
    <property type="entry name" value="VPS13_M"/>
    <property type="match status" value="1"/>
</dbReference>